<dbReference type="SUPFAM" id="SSF82784">
    <property type="entry name" value="OsmC-like"/>
    <property type="match status" value="1"/>
</dbReference>
<dbReference type="AlphaFoldDB" id="H0QY37"/>
<dbReference type="eggNOG" id="COG1765">
    <property type="taxonomic scope" value="Bacteria"/>
</dbReference>
<evidence type="ECO:0008006" key="3">
    <source>
        <dbReference type="Google" id="ProtNLM"/>
    </source>
</evidence>
<dbReference type="Gene3D" id="3.30.300.20">
    <property type="match status" value="1"/>
</dbReference>
<proteinExistence type="predicted"/>
<dbReference type="OrthoDB" id="9811389at2"/>
<dbReference type="InterPro" id="IPR052924">
    <property type="entry name" value="OsmC/Ohr_hydroprdx_reductase"/>
</dbReference>
<accession>H0QY37</accession>
<dbReference type="Pfam" id="PF02566">
    <property type="entry name" value="OsmC"/>
    <property type="match status" value="1"/>
</dbReference>
<dbReference type="STRING" id="1077974.GOEFS_038_00050"/>
<dbReference type="RefSeq" id="WP_007317075.1">
    <property type="nucleotide sequence ID" value="NZ_BAEH01000038.1"/>
</dbReference>
<comment type="caution">
    <text evidence="1">The sequence shown here is derived from an EMBL/GenBank/DDBJ whole genome shotgun (WGS) entry which is preliminary data.</text>
</comment>
<name>H0QY37_9ACTN</name>
<sequence>MTTTVSSAIHPLPTADLPLNAITVATSAAVEANAANAHVLFTGAAQPTGTVGSDIELGQHHVRVDEPPALGGENTAANPVEYFLASLLSCQVVTYRFWAQRLGIEVDSLSARAEGDLDVRGFFGLDDSVRPGFGAVRVIVDVAGPETEERYRELQRAVDAHCPVLDLTANPTPIVTTLNVGAS</sequence>
<gene>
    <name evidence="1" type="ORF">GOEFS_038_00050</name>
</gene>
<dbReference type="InterPro" id="IPR003718">
    <property type="entry name" value="OsmC/Ohr_fam"/>
</dbReference>
<organism evidence="1 2">
    <name type="scientific">Gordonia effusa NBRC 100432</name>
    <dbReference type="NCBI Taxonomy" id="1077974"/>
    <lineage>
        <taxon>Bacteria</taxon>
        <taxon>Bacillati</taxon>
        <taxon>Actinomycetota</taxon>
        <taxon>Actinomycetes</taxon>
        <taxon>Mycobacteriales</taxon>
        <taxon>Gordoniaceae</taxon>
        <taxon>Gordonia</taxon>
    </lineage>
</organism>
<evidence type="ECO:0000313" key="1">
    <source>
        <dbReference type="EMBL" id="GAB17738.1"/>
    </source>
</evidence>
<keyword evidence="2" id="KW-1185">Reference proteome</keyword>
<protein>
    <recommendedName>
        <fullName evidence="3">OsmC family protein</fullName>
    </recommendedName>
</protein>
<dbReference type="InterPro" id="IPR015946">
    <property type="entry name" value="KH_dom-like_a/b"/>
</dbReference>
<dbReference type="Proteomes" id="UP000035034">
    <property type="component" value="Unassembled WGS sequence"/>
</dbReference>
<reference evidence="1 2" key="1">
    <citation type="submission" date="2011-12" db="EMBL/GenBank/DDBJ databases">
        <title>Whole genome shotgun sequence of Gordonia effusa NBRC 100432.</title>
        <authorList>
            <person name="Yoshida I."/>
            <person name="Takarada H."/>
            <person name="Hosoyama A."/>
            <person name="Tsuchikane K."/>
            <person name="Katsumata H."/>
            <person name="Yamazaki S."/>
            <person name="Fujita N."/>
        </authorList>
    </citation>
    <scope>NUCLEOTIDE SEQUENCE [LARGE SCALE GENOMIC DNA]</scope>
    <source>
        <strain evidence="1 2">NBRC 100432</strain>
    </source>
</reference>
<dbReference type="InterPro" id="IPR036102">
    <property type="entry name" value="OsmC/Ohrsf"/>
</dbReference>
<dbReference type="PANTHER" id="PTHR35368">
    <property type="entry name" value="HYDROPEROXIDE REDUCTASE"/>
    <property type="match status" value="1"/>
</dbReference>
<dbReference type="PANTHER" id="PTHR35368:SF1">
    <property type="entry name" value="HYDROPEROXIDE REDUCTASE"/>
    <property type="match status" value="1"/>
</dbReference>
<dbReference type="EMBL" id="BAEH01000038">
    <property type="protein sequence ID" value="GAB17738.1"/>
    <property type="molecule type" value="Genomic_DNA"/>
</dbReference>
<evidence type="ECO:0000313" key="2">
    <source>
        <dbReference type="Proteomes" id="UP000035034"/>
    </source>
</evidence>